<sequence length="126" mass="14298">MQALTKFLVCLGLVTVLALVIYGYAEWLKKLRIDSSVEEYTIIQGVQEALSASIQTFRARVATFEKHISNYQAHKAATSQYVVSKEDVERRELVQQLEEKKALILVQLRKDGAIEKVNSLSENKVQ</sequence>
<evidence type="ECO:0000313" key="2">
    <source>
        <dbReference type="Proteomes" id="UP000789572"/>
    </source>
</evidence>
<comment type="caution">
    <text evidence="1">The sequence shown here is derived from an EMBL/GenBank/DDBJ whole genome shotgun (WGS) entry which is preliminary data.</text>
</comment>
<accession>A0A9N9A0H5</accession>
<dbReference type="OrthoDB" id="10409552at2759"/>
<dbReference type="EMBL" id="CAJVPJ010000333">
    <property type="protein sequence ID" value="CAG8512836.1"/>
    <property type="molecule type" value="Genomic_DNA"/>
</dbReference>
<proteinExistence type="predicted"/>
<protein>
    <submittedName>
        <fullName evidence="1">9962_t:CDS:1</fullName>
    </submittedName>
</protein>
<name>A0A9N9A0H5_9GLOM</name>
<organism evidence="1 2">
    <name type="scientific">Paraglomus occultum</name>
    <dbReference type="NCBI Taxonomy" id="144539"/>
    <lineage>
        <taxon>Eukaryota</taxon>
        <taxon>Fungi</taxon>
        <taxon>Fungi incertae sedis</taxon>
        <taxon>Mucoromycota</taxon>
        <taxon>Glomeromycotina</taxon>
        <taxon>Glomeromycetes</taxon>
        <taxon>Paraglomerales</taxon>
        <taxon>Paraglomeraceae</taxon>
        <taxon>Paraglomus</taxon>
    </lineage>
</organism>
<keyword evidence="2" id="KW-1185">Reference proteome</keyword>
<reference evidence="1" key="1">
    <citation type="submission" date="2021-06" db="EMBL/GenBank/DDBJ databases">
        <authorList>
            <person name="Kallberg Y."/>
            <person name="Tangrot J."/>
            <person name="Rosling A."/>
        </authorList>
    </citation>
    <scope>NUCLEOTIDE SEQUENCE</scope>
    <source>
        <strain evidence="1">IA702</strain>
    </source>
</reference>
<dbReference type="AlphaFoldDB" id="A0A9N9A0H5"/>
<gene>
    <name evidence="1" type="ORF">POCULU_LOCUS3162</name>
</gene>
<evidence type="ECO:0000313" key="1">
    <source>
        <dbReference type="EMBL" id="CAG8512836.1"/>
    </source>
</evidence>
<dbReference type="Proteomes" id="UP000789572">
    <property type="component" value="Unassembled WGS sequence"/>
</dbReference>